<dbReference type="PANTHER" id="PTHR38791:SF5">
    <property type="entry name" value="TRANSCRIPTION FACTOR DBAG-RELATED"/>
    <property type="match status" value="1"/>
</dbReference>
<dbReference type="GO" id="GO:0008270">
    <property type="term" value="F:zinc ion binding"/>
    <property type="evidence" value="ECO:0007669"/>
    <property type="project" value="InterPro"/>
</dbReference>
<dbReference type="EMBL" id="AMGY01000002">
    <property type="protein sequence ID" value="EXJ90106.1"/>
    <property type="molecule type" value="Genomic_DNA"/>
</dbReference>
<keyword evidence="2" id="KW-0238">DNA-binding</keyword>
<evidence type="ECO:0000313" key="7">
    <source>
        <dbReference type="EMBL" id="EXJ90106.1"/>
    </source>
</evidence>
<dbReference type="PROSITE" id="PS50048">
    <property type="entry name" value="ZN2_CY6_FUNGAL_2"/>
    <property type="match status" value="1"/>
</dbReference>
<evidence type="ECO:0000259" key="6">
    <source>
        <dbReference type="PROSITE" id="PS50048"/>
    </source>
</evidence>
<evidence type="ECO:0000256" key="5">
    <source>
        <dbReference type="SAM" id="MobiDB-lite"/>
    </source>
</evidence>
<comment type="caution">
    <text evidence="7">The sequence shown here is derived from an EMBL/GenBank/DDBJ whole genome shotgun (WGS) entry which is preliminary data.</text>
</comment>
<evidence type="ECO:0000256" key="4">
    <source>
        <dbReference type="ARBA" id="ARBA00023242"/>
    </source>
</evidence>
<evidence type="ECO:0000256" key="2">
    <source>
        <dbReference type="ARBA" id="ARBA00023125"/>
    </source>
</evidence>
<accession>W9YLI2</accession>
<keyword evidence="3" id="KW-0804">Transcription</keyword>
<organism evidence="7 8">
    <name type="scientific">Capronia epimyces CBS 606.96</name>
    <dbReference type="NCBI Taxonomy" id="1182542"/>
    <lineage>
        <taxon>Eukaryota</taxon>
        <taxon>Fungi</taxon>
        <taxon>Dikarya</taxon>
        <taxon>Ascomycota</taxon>
        <taxon>Pezizomycotina</taxon>
        <taxon>Eurotiomycetes</taxon>
        <taxon>Chaetothyriomycetidae</taxon>
        <taxon>Chaetothyriales</taxon>
        <taxon>Herpotrichiellaceae</taxon>
        <taxon>Capronia</taxon>
    </lineage>
</organism>
<dbReference type="InterPro" id="IPR036864">
    <property type="entry name" value="Zn2-C6_fun-type_DNA-bd_sf"/>
</dbReference>
<dbReference type="AlphaFoldDB" id="W9YLI2"/>
<dbReference type="GeneID" id="19167303"/>
<dbReference type="SUPFAM" id="SSF57701">
    <property type="entry name" value="Zn2/Cys6 DNA-binding domain"/>
    <property type="match status" value="1"/>
</dbReference>
<dbReference type="Gene3D" id="4.10.240.10">
    <property type="entry name" value="Zn(2)-C6 fungal-type DNA-binding domain"/>
    <property type="match status" value="1"/>
</dbReference>
<reference evidence="7 8" key="1">
    <citation type="submission" date="2013-03" db="EMBL/GenBank/DDBJ databases">
        <title>The Genome Sequence of Capronia epimyces CBS 606.96.</title>
        <authorList>
            <consortium name="The Broad Institute Genomics Platform"/>
            <person name="Cuomo C."/>
            <person name="de Hoog S."/>
            <person name="Gorbushina A."/>
            <person name="Walker B."/>
            <person name="Young S.K."/>
            <person name="Zeng Q."/>
            <person name="Gargeya S."/>
            <person name="Fitzgerald M."/>
            <person name="Haas B."/>
            <person name="Abouelleil A."/>
            <person name="Allen A.W."/>
            <person name="Alvarado L."/>
            <person name="Arachchi H.M."/>
            <person name="Berlin A.M."/>
            <person name="Chapman S.B."/>
            <person name="Gainer-Dewar J."/>
            <person name="Goldberg J."/>
            <person name="Griggs A."/>
            <person name="Gujja S."/>
            <person name="Hansen M."/>
            <person name="Howarth C."/>
            <person name="Imamovic A."/>
            <person name="Ireland A."/>
            <person name="Larimer J."/>
            <person name="McCowan C."/>
            <person name="Murphy C."/>
            <person name="Pearson M."/>
            <person name="Poon T.W."/>
            <person name="Priest M."/>
            <person name="Roberts A."/>
            <person name="Saif S."/>
            <person name="Shea T."/>
            <person name="Sisk P."/>
            <person name="Sykes S."/>
            <person name="Wortman J."/>
            <person name="Nusbaum C."/>
            <person name="Birren B."/>
        </authorList>
    </citation>
    <scope>NUCLEOTIDE SEQUENCE [LARGE SCALE GENOMIC DNA]</scope>
    <source>
        <strain evidence="7 8">CBS 606.96</strain>
    </source>
</reference>
<evidence type="ECO:0000256" key="3">
    <source>
        <dbReference type="ARBA" id="ARBA00023163"/>
    </source>
</evidence>
<keyword evidence="4" id="KW-0539">Nucleus</keyword>
<evidence type="ECO:0000313" key="8">
    <source>
        <dbReference type="Proteomes" id="UP000019478"/>
    </source>
</evidence>
<dbReference type="PANTHER" id="PTHR38791">
    <property type="entry name" value="ZN(II)2CYS6 TRANSCRIPTION FACTOR (EUROFUNG)-RELATED-RELATED"/>
    <property type="match status" value="1"/>
</dbReference>
<keyword evidence="8" id="KW-1185">Reference proteome</keyword>
<dbReference type="RefSeq" id="XP_007731503.1">
    <property type="nucleotide sequence ID" value="XM_007733313.1"/>
</dbReference>
<dbReference type="GO" id="GO:0003677">
    <property type="term" value="F:DNA binding"/>
    <property type="evidence" value="ECO:0007669"/>
    <property type="project" value="UniProtKB-KW"/>
</dbReference>
<feature type="region of interest" description="Disordered" evidence="5">
    <location>
        <begin position="59"/>
        <end position="79"/>
    </location>
</feature>
<proteinExistence type="predicted"/>
<gene>
    <name evidence="7" type="ORF">A1O3_03175</name>
</gene>
<dbReference type="OrthoDB" id="4160106at2759"/>
<keyword evidence="1" id="KW-0805">Transcription regulation</keyword>
<dbReference type="STRING" id="1182542.W9YLI2"/>
<dbReference type="InterPro" id="IPR053175">
    <property type="entry name" value="DHMBA_Reg_Transcription_Factor"/>
</dbReference>
<feature type="domain" description="Zn(2)-C6 fungal-type" evidence="6">
    <location>
        <begin position="9"/>
        <end position="32"/>
    </location>
</feature>
<dbReference type="eggNOG" id="ENOG502S3ED">
    <property type="taxonomic scope" value="Eukaryota"/>
</dbReference>
<dbReference type="InterPro" id="IPR001138">
    <property type="entry name" value="Zn2Cys6_DnaBD"/>
</dbReference>
<name>W9YLI2_9EURO</name>
<protein>
    <recommendedName>
        <fullName evidence="6">Zn(2)-C6 fungal-type domain-containing protein</fullName>
    </recommendedName>
</protein>
<dbReference type="Pfam" id="PF00172">
    <property type="entry name" value="Zn_clus"/>
    <property type="match status" value="1"/>
</dbReference>
<dbReference type="GO" id="GO:0000981">
    <property type="term" value="F:DNA-binding transcription factor activity, RNA polymerase II-specific"/>
    <property type="evidence" value="ECO:0007669"/>
    <property type="project" value="InterPro"/>
</dbReference>
<dbReference type="HOGENOM" id="CLU_013866_1_1_1"/>
<dbReference type="Proteomes" id="UP000019478">
    <property type="component" value="Unassembled WGS sequence"/>
</dbReference>
<evidence type="ECO:0000256" key="1">
    <source>
        <dbReference type="ARBA" id="ARBA00023015"/>
    </source>
</evidence>
<sequence length="506" mass="55461">MVNHGVSKACKECKKRRKKCDATRPSCNRCLRSRRAFPGYEEDPGFVFRNYGVISSGSHRASPVDSTQVPTEVPTEDSNCAATVSPSNLDDAELEALSVNTFFADFCVPSRDRLLSRGFLDGLEPLVDHAGSSSDISKAVRVVALAATGNRNGRSGLLVKAKHIYGDLLRSFQTSISNPETANTAESLMVAVLLGLYEIIISNEGHPGHHTAHVRGVSAILSSKNSPFDLLGGMQLFQLNNPILLKEPLKQAQDVGVLCAPIVNSRVQSLDSILLKFNPIFYRANDLLSGDSQISESAVRQVMEDALSLETMFATWAASQTLEWKPKTIGRSSRNSSAYGFCCPGRIDVYFDLYVAAVWNTYRKTHLLMLDVVFRCKKWLGLDMASHTREEREAYSLVEEIVASIPFHLSSDPTSCLTEDTGEGTERLPGKPVGGLLLLHPLWVVTVSSVVSPKMQDSMRDCLAWIGRNMGIGQATLLSQSDANLPFQYIAEGHVLMWAGMLIHPV</sequence>